<evidence type="ECO:0000313" key="1">
    <source>
        <dbReference type="EMBL" id="KKN33333.1"/>
    </source>
</evidence>
<reference evidence="1" key="1">
    <citation type="journal article" date="2015" name="Nature">
        <title>Complex archaea that bridge the gap between prokaryotes and eukaryotes.</title>
        <authorList>
            <person name="Spang A."/>
            <person name="Saw J.H."/>
            <person name="Jorgensen S.L."/>
            <person name="Zaremba-Niedzwiedzka K."/>
            <person name="Martijn J."/>
            <person name="Lind A.E."/>
            <person name="van Eijk R."/>
            <person name="Schleper C."/>
            <person name="Guy L."/>
            <person name="Ettema T.J."/>
        </authorList>
    </citation>
    <scope>NUCLEOTIDE SEQUENCE</scope>
</reference>
<organism evidence="1">
    <name type="scientific">marine sediment metagenome</name>
    <dbReference type="NCBI Taxonomy" id="412755"/>
    <lineage>
        <taxon>unclassified sequences</taxon>
        <taxon>metagenomes</taxon>
        <taxon>ecological metagenomes</taxon>
    </lineage>
</organism>
<comment type="caution">
    <text evidence="1">The sequence shown here is derived from an EMBL/GenBank/DDBJ whole genome shotgun (WGS) entry which is preliminary data.</text>
</comment>
<dbReference type="AlphaFoldDB" id="A0A0F9SVV7"/>
<name>A0A0F9SVV7_9ZZZZ</name>
<accession>A0A0F9SVV7</accession>
<sequence length="70" mass="8401">MTIKFSIEENKFIDMIYNKVQELNLMEYNDKLDFIQLRKALKIAHANEIIVSIEDHKVMDCILYHLDNKD</sequence>
<gene>
    <name evidence="1" type="ORF">LCGC14_0804760</name>
</gene>
<proteinExistence type="predicted"/>
<dbReference type="EMBL" id="LAZR01002187">
    <property type="protein sequence ID" value="KKN33333.1"/>
    <property type="molecule type" value="Genomic_DNA"/>
</dbReference>
<protein>
    <submittedName>
        <fullName evidence="1">Uncharacterized protein</fullName>
    </submittedName>
</protein>